<evidence type="ECO:0000256" key="1">
    <source>
        <dbReference type="SAM" id="MobiDB-lite"/>
    </source>
</evidence>
<dbReference type="AlphaFoldDB" id="A0A6C0BCC0"/>
<organism evidence="2">
    <name type="scientific">viral metagenome</name>
    <dbReference type="NCBI Taxonomy" id="1070528"/>
    <lineage>
        <taxon>unclassified sequences</taxon>
        <taxon>metagenomes</taxon>
        <taxon>organismal metagenomes</taxon>
    </lineage>
</organism>
<feature type="compositionally biased region" description="Low complexity" evidence="1">
    <location>
        <begin position="568"/>
        <end position="607"/>
    </location>
</feature>
<feature type="compositionally biased region" description="Low complexity" evidence="1">
    <location>
        <begin position="544"/>
        <end position="560"/>
    </location>
</feature>
<reference evidence="2" key="1">
    <citation type="journal article" date="2020" name="Nature">
        <title>Giant virus diversity and host interactions through global metagenomics.</title>
        <authorList>
            <person name="Schulz F."/>
            <person name="Roux S."/>
            <person name="Paez-Espino D."/>
            <person name="Jungbluth S."/>
            <person name="Walsh D.A."/>
            <person name="Denef V.J."/>
            <person name="McMahon K.D."/>
            <person name="Konstantinidis K.T."/>
            <person name="Eloe-Fadrosh E.A."/>
            <person name="Kyrpides N.C."/>
            <person name="Woyke T."/>
        </authorList>
    </citation>
    <scope>NUCLEOTIDE SEQUENCE</scope>
    <source>
        <strain evidence="2">GVMAG-M-3300010160-4</strain>
    </source>
</reference>
<accession>A0A6C0BCC0</accession>
<protein>
    <submittedName>
        <fullName evidence="2">Uncharacterized protein</fullName>
    </submittedName>
</protein>
<feature type="region of interest" description="Disordered" evidence="1">
    <location>
        <begin position="539"/>
        <end position="607"/>
    </location>
</feature>
<dbReference type="EMBL" id="MN739120">
    <property type="protein sequence ID" value="QHS89766.1"/>
    <property type="molecule type" value="Genomic_DNA"/>
</dbReference>
<sequence length="630" mass="73149">MESEYPSNFEVFKIAKSVPVETITTEACQKIAIIVKNIISKIGFRISLISNKFVKTIFTIKDVGIILDESFGSGEFFIHEYIGDSYEENTEYILSGRHRFLQSLRKSIFTAHHKYFSHYMTNPMDIKINISLASVLQKYIENQISEILIEYTNKPVYSINISDINTDQKILKLLPIFKIIDFRNQISQICSSINSNFKIDEVNCNEINNVMNLFIYKVSIYYQLLKNLINGSDDYRYLETAFEIVLEKSATIEYRGALNIFNDLSDLIFDNFHSFKGIDKNSKHIFNKLTSIFLTDLINFSFKGLDVNFIGSFIDNKNSKNYHLILNIKNLGYKPITLKRVLVNKTYSKLDSEYETLFLPNSEDVLNKQKNGFDIQNFCPEYDNKFYIPFLLFSDTLSLKVKNNNNEKIKSNIAKLEAFKFSNVNFMENIENLDSFNSLPSINLGTNSISLLNNTKDIIKRPSYAGLRVLDHDIISDVSKDVTLIINKISGLSNSININKYSDNKNVIQNEYTNKKDTSEAPYDYFRLENNKEIKTFPAPPSFQNPFSSQQTNQNQFQFPHTPPFQHPFPFSQQTNQFSQQTNQFSQQTNQFPFPQFPQQTNQFPQQTNQFPLPQFPQQTNGFTDPFKRY</sequence>
<evidence type="ECO:0000313" key="2">
    <source>
        <dbReference type="EMBL" id="QHS89766.1"/>
    </source>
</evidence>
<name>A0A6C0BCC0_9ZZZZ</name>
<proteinExistence type="predicted"/>